<dbReference type="RefSeq" id="WP_285673034.1">
    <property type="nucleotide sequence ID" value="NZ_BSYI01000029.1"/>
</dbReference>
<accession>A0ABQ6LLL8</accession>
<comment type="caution">
    <text evidence="2">The sequence shown here is derived from an EMBL/GenBank/DDBJ whole genome shotgun (WGS) entry which is preliminary data.</text>
</comment>
<dbReference type="EMBL" id="BSYI01000029">
    <property type="protein sequence ID" value="GMG84090.1"/>
    <property type="molecule type" value="Genomic_DNA"/>
</dbReference>
<keyword evidence="1" id="KW-0812">Transmembrane</keyword>
<protein>
    <submittedName>
        <fullName evidence="2">Uncharacterized protein</fullName>
    </submittedName>
</protein>
<keyword evidence="1" id="KW-1133">Transmembrane helix</keyword>
<feature type="transmembrane region" description="Helical" evidence="1">
    <location>
        <begin position="146"/>
        <end position="167"/>
    </location>
</feature>
<reference evidence="2 3" key="1">
    <citation type="submission" date="2023-04" db="EMBL/GenBank/DDBJ databases">
        <title>Marinoamorphus aggregata gen. nov., sp. Nov., isolate from tissue of brittle star Ophioplocus japonicus.</title>
        <authorList>
            <person name="Kawano K."/>
            <person name="Sawayama S."/>
            <person name="Nakagawa S."/>
        </authorList>
    </citation>
    <scope>NUCLEOTIDE SEQUENCE [LARGE SCALE GENOMIC DNA]</scope>
    <source>
        <strain evidence="2 3">NKW23</strain>
    </source>
</reference>
<dbReference type="Proteomes" id="UP001239909">
    <property type="component" value="Unassembled WGS sequence"/>
</dbReference>
<feature type="transmembrane region" description="Helical" evidence="1">
    <location>
        <begin position="29"/>
        <end position="50"/>
    </location>
</feature>
<name>A0ABQ6LLL8_9RHOB</name>
<evidence type="ECO:0000256" key="1">
    <source>
        <dbReference type="SAM" id="Phobius"/>
    </source>
</evidence>
<evidence type="ECO:0000313" key="3">
    <source>
        <dbReference type="Proteomes" id="UP001239909"/>
    </source>
</evidence>
<proteinExistence type="predicted"/>
<keyword evidence="1" id="KW-0472">Membrane</keyword>
<organism evidence="2 3">
    <name type="scientific">Paralimibaculum aggregatum</name>
    <dbReference type="NCBI Taxonomy" id="3036245"/>
    <lineage>
        <taxon>Bacteria</taxon>
        <taxon>Pseudomonadati</taxon>
        <taxon>Pseudomonadota</taxon>
        <taxon>Alphaproteobacteria</taxon>
        <taxon>Rhodobacterales</taxon>
        <taxon>Paracoccaceae</taxon>
        <taxon>Paralimibaculum</taxon>
    </lineage>
</organism>
<gene>
    <name evidence="2" type="ORF">LNKW23_33040</name>
</gene>
<feature type="transmembrane region" description="Helical" evidence="1">
    <location>
        <begin position="56"/>
        <end position="82"/>
    </location>
</feature>
<keyword evidence="3" id="KW-1185">Reference proteome</keyword>
<feature type="transmembrane region" description="Helical" evidence="1">
    <location>
        <begin position="103"/>
        <end position="126"/>
    </location>
</feature>
<sequence>MSRSSDVAIAHWRGKWTWRRVPGRVARGLAAAALAAAGFFVMHVGGWGLLPRFGAVLVWQGLLVGLPVALILAFAVVAPLLARIARQGPVTRARATRFGAATYGGVVFLWMALLQAGPPGAAVLWLLERGMAPETVELLALPYRHLLTPAVFALYGALAGRFGWWVAFGPARAATGEAAQVQAAAGQAATGEARP</sequence>
<evidence type="ECO:0000313" key="2">
    <source>
        <dbReference type="EMBL" id="GMG84090.1"/>
    </source>
</evidence>